<gene>
    <name evidence="4" type="ORF">MUB52_09165</name>
</gene>
<keyword evidence="3" id="KW-0349">Heme</keyword>
<evidence type="ECO:0000256" key="1">
    <source>
        <dbReference type="ARBA" id="ARBA00001971"/>
    </source>
</evidence>
<dbReference type="InterPro" id="IPR050121">
    <property type="entry name" value="Cytochrome_P450_monoxygenase"/>
</dbReference>
<dbReference type="EMBL" id="JALIEB010000004">
    <property type="protein sequence ID" value="MCV3271597.1"/>
    <property type="molecule type" value="Genomic_DNA"/>
</dbReference>
<dbReference type="PROSITE" id="PS00086">
    <property type="entry name" value="CYTOCHROME_P450"/>
    <property type="match status" value="1"/>
</dbReference>
<keyword evidence="3" id="KW-0408">Iron</keyword>
<dbReference type="InterPro" id="IPR036396">
    <property type="entry name" value="Cyt_P450_sf"/>
</dbReference>
<dbReference type="PANTHER" id="PTHR24305">
    <property type="entry name" value="CYTOCHROME P450"/>
    <property type="match status" value="1"/>
</dbReference>
<comment type="similarity">
    <text evidence="2 3">Belongs to the cytochrome P450 family.</text>
</comment>
<reference evidence="4 5" key="1">
    <citation type="submission" date="2022-04" db="EMBL/GenBank/DDBJ databases">
        <title>Roseobacter sp. WL0113 is a bacterium isolated from neritic sediment.</title>
        <authorList>
            <person name="Wang L."/>
            <person name="He W."/>
            <person name="Zhang D.-F."/>
        </authorList>
    </citation>
    <scope>NUCLEOTIDE SEQUENCE [LARGE SCALE GENOMIC DNA]</scope>
    <source>
        <strain evidence="4 5">WL0113</strain>
    </source>
</reference>
<dbReference type="InterPro" id="IPR017972">
    <property type="entry name" value="Cyt_P450_CS"/>
</dbReference>
<dbReference type="Pfam" id="PF00067">
    <property type="entry name" value="p450"/>
    <property type="match status" value="1"/>
</dbReference>
<evidence type="ECO:0000256" key="2">
    <source>
        <dbReference type="ARBA" id="ARBA00010617"/>
    </source>
</evidence>
<dbReference type="SUPFAM" id="SSF48264">
    <property type="entry name" value="Cytochrome P450"/>
    <property type="match status" value="1"/>
</dbReference>
<dbReference type="Gene3D" id="1.10.630.10">
    <property type="entry name" value="Cytochrome P450"/>
    <property type="match status" value="1"/>
</dbReference>
<dbReference type="RefSeq" id="WP_263843909.1">
    <property type="nucleotide sequence ID" value="NZ_JALIEB010000004.1"/>
</dbReference>
<dbReference type="InterPro" id="IPR002401">
    <property type="entry name" value="Cyt_P450_E_grp-I"/>
</dbReference>
<sequence length="458" mass="51126">MGHHPPWTINDRRLPVRVPLTHEKLGVLRSFNMMRENVLNIIPEIATRQAVVSGRTARRWHMIMHPPSIRQMLLDRVEDYPKSVVTKNLLRPAVGDSLFIAEGQHWRWQRRLAAPAFSHRNVRNLAPVMTAAAERSAERIADAGRRAVNLLDEMIAATFDVISEVTFSDDGSFDRGDIHRAIEDYVADAGRVSLLDVLGAPDWLPRPARVFSAQSMAEMRRSADAAIDARAARGPGPVPDFLDLLLAGEDPKSKRKLTTSELRDNLLTFIVAGHETTALSLAWSFYLCAFDPEVQERARAEAHSVLQGRAATGDDIDQLPFIRQIIDEALRLYPPAGVVSRTAQKADNLHGADIRPGDTVMIPIYALGRHKQLWEDPDTFNPDRFADRKAIDRYAYLPFGDGPRICIGASFALQEAVIILATLLSRFRFTPVAGRDPKPVMILTLRPEGGVWLMAEPV</sequence>
<proteinExistence type="inferred from homology"/>
<comment type="cofactor">
    <cofactor evidence="1">
        <name>heme</name>
        <dbReference type="ChEBI" id="CHEBI:30413"/>
    </cofactor>
</comment>
<keyword evidence="3" id="KW-0560">Oxidoreductase</keyword>
<dbReference type="PRINTS" id="PR00463">
    <property type="entry name" value="EP450I"/>
</dbReference>
<evidence type="ECO:0000313" key="5">
    <source>
        <dbReference type="Proteomes" id="UP001208690"/>
    </source>
</evidence>
<name>A0ABT3BDE3_9RHOB</name>
<comment type="caution">
    <text evidence="4">The sequence shown here is derived from an EMBL/GenBank/DDBJ whole genome shotgun (WGS) entry which is preliminary data.</text>
</comment>
<keyword evidence="5" id="KW-1185">Reference proteome</keyword>
<dbReference type="Proteomes" id="UP001208690">
    <property type="component" value="Unassembled WGS sequence"/>
</dbReference>
<protein>
    <submittedName>
        <fullName evidence="4">Cytochrome P450</fullName>
    </submittedName>
</protein>
<evidence type="ECO:0000256" key="3">
    <source>
        <dbReference type="RuleBase" id="RU000461"/>
    </source>
</evidence>
<keyword evidence="3" id="KW-0479">Metal-binding</keyword>
<dbReference type="PANTHER" id="PTHR24305:SF166">
    <property type="entry name" value="CYTOCHROME P450 12A4, MITOCHONDRIAL-RELATED"/>
    <property type="match status" value="1"/>
</dbReference>
<evidence type="ECO:0000313" key="4">
    <source>
        <dbReference type="EMBL" id="MCV3271597.1"/>
    </source>
</evidence>
<accession>A0ABT3BDE3</accession>
<dbReference type="PRINTS" id="PR00385">
    <property type="entry name" value="P450"/>
</dbReference>
<organism evidence="4 5">
    <name type="scientific">Roseobacter sinensis</name>
    <dbReference type="NCBI Taxonomy" id="2931391"/>
    <lineage>
        <taxon>Bacteria</taxon>
        <taxon>Pseudomonadati</taxon>
        <taxon>Pseudomonadota</taxon>
        <taxon>Alphaproteobacteria</taxon>
        <taxon>Rhodobacterales</taxon>
        <taxon>Roseobacteraceae</taxon>
        <taxon>Roseobacter</taxon>
    </lineage>
</organism>
<keyword evidence="3" id="KW-0503">Monooxygenase</keyword>
<dbReference type="InterPro" id="IPR001128">
    <property type="entry name" value="Cyt_P450"/>
</dbReference>